<dbReference type="Gene3D" id="3.90.550.10">
    <property type="entry name" value="Spore Coat Polysaccharide Biosynthesis Protein SpsA, Chain A"/>
    <property type="match status" value="1"/>
</dbReference>
<evidence type="ECO:0000259" key="2">
    <source>
        <dbReference type="Pfam" id="PF00535"/>
    </source>
</evidence>
<dbReference type="OrthoDB" id="9783791at2"/>
<sequence>MSAVETAPRGPSAARAEGHRGRIEVVEIGSRFLLVSGWVAGPEGTTPAAAVSIALPDGSAHQVPGFLRRRDLAERGIASEPCGFLLDIPRPEGPVDGLSLALRLGARELLTQPLSDLAPRPFRPRGHLDHVSPERLAGWAFDPAQWHGPEEEGRLELVVDGEHRIPVPLNTGRHDLPFSTAQSGRRLGFELGLQDIARLMATAGQPRALLEGDHAYELLAGGHAIGTLRGSSPRRGRILHRGARPERPPAEPEVPPAPAQPEPDGYVDWHGYSKAHGGWFFGGWLRGQALKGTETCAAAARFEEDTASAEAAVSAYPRQDVASLGQGYIAFLPSPLKDPGLLEGLVLTLDGERRLNPSMGVARLPETELLGMVRTLLGAATRKPKTALLRLLAQPAYEGEDTIGKLPVPVHLEIDSVLLAPGAGAVLTGWCLDPTRAIAAIRLRSRGRLSAPLAERWIGTDRADIRDAFQDRYSLDHARHGFLAYVEAPDLDPAEMHLEVELAGGETGFKPLPAPAGGGAAAIRRMLGGIQLAPDEVVDRCDRVIGPPVVALNRQRLAASGRPSIVEVGSLPEKPRCSLIVPLYGRIDYLMYQCALFSEHGMPADELVYVLDDPPKKQALIDLAQSAYRRFGIPLRLVLLPENRGYAPANNAGLAHCKGEYVCYLNSDVMPHEPRWLDLMIGALEQDPGLGIVGGLLTFEDGTVQHAGMTFKRLPQLGNFPYAMHPGKGRIRPPSRGVQRAEAVTGACMVLRRSLAEELGGFDEDYVIGDFEDADLCFRIRARGLDCAVQEDAILWHLERQSQGTPGNFWRHNLTLINGWTFARRWGHLFPEAAPAAEPVLRLA</sequence>
<keyword evidence="3" id="KW-0808">Transferase</keyword>
<evidence type="ECO:0000313" key="3">
    <source>
        <dbReference type="EMBL" id="TCZ56588.1"/>
    </source>
</evidence>
<comment type="caution">
    <text evidence="3">The sequence shown here is derived from an EMBL/GenBank/DDBJ whole genome shotgun (WGS) entry which is preliminary data.</text>
</comment>
<dbReference type="Proteomes" id="UP000295023">
    <property type="component" value="Unassembled WGS sequence"/>
</dbReference>
<dbReference type="SUPFAM" id="SSF53448">
    <property type="entry name" value="Nucleotide-diphospho-sugar transferases"/>
    <property type="match status" value="1"/>
</dbReference>
<organism evidence="3 4">
    <name type="scientific">Roseicella aquatilis</name>
    <dbReference type="NCBI Taxonomy" id="2527868"/>
    <lineage>
        <taxon>Bacteria</taxon>
        <taxon>Pseudomonadati</taxon>
        <taxon>Pseudomonadota</taxon>
        <taxon>Alphaproteobacteria</taxon>
        <taxon>Acetobacterales</taxon>
        <taxon>Roseomonadaceae</taxon>
        <taxon>Roseicella</taxon>
    </lineage>
</organism>
<protein>
    <submittedName>
        <fullName evidence="3">Glycosyltransferase</fullName>
    </submittedName>
</protein>
<keyword evidence="4" id="KW-1185">Reference proteome</keyword>
<dbReference type="RefSeq" id="WP_132293387.1">
    <property type="nucleotide sequence ID" value="NZ_SKBM01000022.1"/>
</dbReference>
<feature type="domain" description="Glycosyltransferase 2-like" evidence="2">
    <location>
        <begin position="578"/>
        <end position="757"/>
    </location>
</feature>
<dbReference type="InterPro" id="IPR001173">
    <property type="entry name" value="Glyco_trans_2-like"/>
</dbReference>
<dbReference type="GO" id="GO:0016740">
    <property type="term" value="F:transferase activity"/>
    <property type="evidence" value="ECO:0007669"/>
    <property type="project" value="UniProtKB-KW"/>
</dbReference>
<dbReference type="PANTHER" id="PTHR43179">
    <property type="entry name" value="RHAMNOSYLTRANSFERASE WBBL"/>
    <property type="match status" value="1"/>
</dbReference>
<reference evidence="3 4" key="1">
    <citation type="submission" date="2019-03" db="EMBL/GenBank/DDBJ databases">
        <title>Paracraurococcus aquatilis NE82 genome sequence.</title>
        <authorList>
            <person name="Zhao Y."/>
            <person name="Du Z."/>
        </authorList>
    </citation>
    <scope>NUCLEOTIDE SEQUENCE [LARGE SCALE GENOMIC DNA]</scope>
    <source>
        <strain evidence="3 4">NE82</strain>
    </source>
</reference>
<evidence type="ECO:0000313" key="4">
    <source>
        <dbReference type="Proteomes" id="UP000295023"/>
    </source>
</evidence>
<gene>
    <name evidence="3" type="ORF">EXY23_19540</name>
</gene>
<dbReference type="PANTHER" id="PTHR43179:SF7">
    <property type="entry name" value="RHAMNOSYLTRANSFERASE WBBL"/>
    <property type="match status" value="1"/>
</dbReference>
<feature type="region of interest" description="Disordered" evidence="1">
    <location>
        <begin position="230"/>
        <end position="261"/>
    </location>
</feature>
<dbReference type="AlphaFoldDB" id="A0A4R4D8F5"/>
<dbReference type="InterPro" id="IPR029044">
    <property type="entry name" value="Nucleotide-diphossugar_trans"/>
</dbReference>
<dbReference type="EMBL" id="SKBM01000022">
    <property type="protein sequence ID" value="TCZ56588.1"/>
    <property type="molecule type" value="Genomic_DNA"/>
</dbReference>
<feature type="compositionally biased region" description="Basic residues" evidence="1">
    <location>
        <begin position="232"/>
        <end position="242"/>
    </location>
</feature>
<name>A0A4R4D8F5_9PROT</name>
<feature type="compositionally biased region" description="Pro residues" evidence="1">
    <location>
        <begin position="251"/>
        <end position="261"/>
    </location>
</feature>
<evidence type="ECO:0000256" key="1">
    <source>
        <dbReference type="SAM" id="MobiDB-lite"/>
    </source>
</evidence>
<accession>A0A4R4D8F5</accession>
<dbReference type="Pfam" id="PF00535">
    <property type="entry name" value="Glycos_transf_2"/>
    <property type="match status" value="1"/>
</dbReference>
<proteinExistence type="predicted"/>